<comment type="similarity">
    <text evidence="1 5">Belongs to the ModE family.</text>
</comment>
<dbReference type="NCBIfam" id="TIGR00637">
    <property type="entry name" value="ModE_repress"/>
    <property type="match status" value="1"/>
</dbReference>
<sequence length="261" mass="28948">MKRLNTEIFLNIEDRGYLGKGRIKLLELIDKYGSISRAAKELKMSYKTAWDNIDALNNLSPYPVVVSKSGGKGGGKTYLTEYGKSLIKQYRTLESILTKVSQELSLKLDSTEELLNLYRRLSMKISARNHITARISDIKRDQVNAQVTAELSDGQKLRSVITKESLDQLELKEGDEIFMIIKASDVLVALPEELGISAENRIKGKITRVVKGDVNSEVKISAGSTVITGIVTSESIDRLDLKEGKEVLAVIKASDIIIGKF</sequence>
<dbReference type="InterPro" id="IPR051815">
    <property type="entry name" value="Molybdate_resp_trans_reg"/>
</dbReference>
<feature type="domain" description="Mop" evidence="6">
    <location>
        <begin position="124"/>
        <end position="190"/>
    </location>
</feature>
<dbReference type="KEGG" id="pmx:PERMA_1919"/>
<dbReference type="InterPro" id="IPR005116">
    <property type="entry name" value="Transp-assoc_OB_typ1"/>
</dbReference>
<dbReference type="eggNOG" id="COG2005">
    <property type="taxonomic scope" value="Bacteria"/>
</dbReference>
<dbReference type="OrthoDB" id="13751at2"/>
<dbReference type="SUPFAM" id="SSF46785">
    <property type="entry name" value="Winged helix' DNA-binding domain"/>
    <property type="match status" value="1"/>
</dbReference>
<dbReference type="Gene3D" id="1.10.10.10">
    <property type="entry name" value="Winged helix-like DNA-binding domain superfamily/Winged helix DNA-binding domain"/>
    <property type="match status" value="1"/>
</dbReference>
<keyword evidence="8" id="KW-1185">Reference proteome</keyword>
<keyword evidence="2 5" id="KW-0813">Transport</keyword>
<dbReference type="Proteomes" id="UP000001366">
    <property type="component" value="Chromosome"/>
</dbReference>
<dbReference type="PROSITE" id="PS51866">
    <property type="entry name" value="MOP"/>
    <property type="match status" value="2"/>
</dbReference>
<organism evidence="7 8">
    <name type="scientific">Persephonella marina (strain DSM 14350 / EX-H1)</name>
    <dbReference type="NCBI Taxonomy" id="123214"/>
    <lineage>
        <taxon>Bacteria</taxon>
        <taxon>Pseudomonadati</taxon>
        <taxon>Aquificota</taxon>
        <taxon>Aquificia</taxon>
        <taxon>Aquificales</taxon>
        <taxon>Hydrogenothermaceae</taxon>
        <taxon>Persephonella</taxon>
    </lineage>
</organism>
<accession>C0QSN4</accession>
<dbReference type="STRING" id="123214.PERMA_1919"/>
<gene>
    <name evidence="7" type="ordered locus">PERMA_1919</name>
</gene>
<proteinExistence type="inferred from homology"/>
<evidence type="ECO:0000256" key="1">
    <source>
        <dbReference type="ARBA" id="ARBA00008110"/>
    </source>
</evidence>
<reference evidence="7 8" key="1">
    <citation type="journal article" date="2009" name="J. Bacteriol.">
        <title>Complete and draft genome sequences of six members of the Aquificales.</title>
        <authorList>
            <person name="Reysenbach A.L."/>
            <person name="Hamamura N."/>
            <person name="Podar M."/>
            <person name="Griffiths E."/>
            <person name="Ferreira S."/>
            <person name="Hochstein R."/>
            <person name="Heidelberg J."/>
            <person name="Johnson J."/>
            <person name="Mead D."/>
            <person name="Pohorille A."/>
            <person name="Sarmiento M."/>
            <person name="Schweighofer K."/>
            <person name="Seshadri R."/>
            <person name="Voytek M.A."/>
        </authorList>
    </citation>
    <scope>NUCLEOTIDE SEQUENCE [LARGE SCALE GENOMIC DNA]</scope>
    <source>
        <strain evidence="8">DSM 14350 / EX-H1</strain>
    </source>
</reference>
<dbReference type="NCBIfam" id="TIGR00638">
    <property type="entry name" value="Mop"/>
    <property type="match status" value="2"/>
</dbReference>
<evidence type="ECO:0000256" key="3">
    <source>
        <dbReference type="ARBA" id="ARBA00022505"/>
    </source>
</evidence>
<dbReference type="Pfam" id="PF03459">
    <property type="entry name" value="TOBE"/>
    <property type="match status" value="2"/>
</dbReference>
<dbReference type="InterPro" id="IPR008995">
    <property type="entry name" value="Mo/tungstate-bd_C_term_dom"/>
</dbReference>
<dbReference type="PANTHER" id="PTHR30432:SF1">
    <property type="entry name" value="DNA-BINDING TRANSCRIPTIONAL DUAL REGULATOR MODE"/>
    <property type="match status" value="1"/>
</dbReference>
<dbReference type="GO" id="GO:0006355">
    <property type="term" value="P:regulation of DNA-templated transcription"/>
    <property type="evidence" value="ECO:0007669"/>
    <property type="project" value="InterPro"/>
</dbReference>
<dbReference type="EMBL" id="CP001230">
    <property type="protein sequence ID" value="ACO03486.1"/>
    <property type="molecule type" value="Genomic_DNA"/>
</dbReference>
<dbReference type="AlphaFoldDB" id="C0QSN4"/>
<dbReference type="PaxDb" id="123214-PERMA_1919"/>
<dbReference type="InterPro" id="IPR036388">
    <property type="entry name" value="WH-like_DNA-bd_sf"/>
</dbReference>
<evidence type="ECO:0000313" key="7">
    <source>
        <dbReference type="EMBL" id="ACO03486.1"/>
    </source>
</evidence>
<dbReference type="eggNOG" id="COG3585">
    <property type="taxonomic scope" value="Bacteria"/>
</dbReference>
<dbReference type="GO" id="GO:0015689">
    <property type="term" value="P:molybdate ion transport"/>
    <property type="evidence" value="ECO:0007669"/>
    <property type="project" value="UniProtKB-UniRule"/>
</dbReference>
<feature type="domain" description="Mop" evidence="6">
    <location>
        <begin position="195"/>
        <end position="260"/>
    </location>
</feature>
<evidence type="ECO:0000256" key="4">
    <source>
        <dbReference type="ARBA" id="ARBA00022737"/>
    </source>
</evidence>
<protein>
    <submittedName>
        <fullName evidence="7">Molybdenum-pterin-binding protein</fullName>
    </submittedName>
</protein>
<dbReference type="GO" id="GO:0030151">
    <property type="term" value="F:molybdenum ion binding"/>
    <property type="evidence" value="ECO:0007669"/>
    <property type="project" value="UniProtKB-UniRule"/>
</dbReference>
<evidence type="ECO:0000256" key="2">
    <source>
        <dbReference type="ARBA" id="ARBA00022448"/>
    </source>
</evidence>
<dbReference type="InterPro" id="IPR003725">
    <property type="entry name" value="ModE-bd_N"/>
</dbReference>
<dbReference type="PIRSF" id="PIRSF005763">
    <property type="entry name" value="Txn_reg_ModE"/>
    <property type="match status" value="1"/>
</dbReference>
<evidence type="ECO:0000259" key="6">
    <source>
        <dbReference type="PROSITE" id="PS51866"/>
    </source>
</evidence>
<dbReference type="InterPro" id="IPR004606">
    <property type="entry name" value="Mop_domain"/>
</dbReference>
<keyword evidence="3 5" id="KW-0500">Molybdenum</keyword>
<keyword evidence="4" id="KW-0677">Repeat</keyword>
<dbReference type="PANTHER" id="PTHR30432">
    <property type="entry name" value="TRANSCRIPTIONAL REGULATOR MODE"/>
    <property type="match status" value="1"/>
</dbReference>
<dbReference type="InterPro" id="IPR036390">
    <property type="entry name" value="WH_DNA-bd_sf"/>
</dbReference>
<dbReference type="SUPFAM" id="SSF50331">
    <property type="entry name" value="MOP-like"/>
    <property type="match status" value="2"/>
</dbReference>
<evidence type="ECO:0000256" key="5">
    <source>
        <dbReference type="PIRNR" id="PIRNR005763"/>
    </source>
</evidence>
<dbReference type="RefSeq" id="WP_012675725.1">
    <property type="nucleotide sequence ID" value="NC_012440.1"/>
</dbReference>
<dbReference type="Gene3D" id="2.40.50.100">
    <property type="match status" value="2"/>
</dbReference>
<evidence type="ECO:0000313" key="8">
    <source>
        <dbReference type="Proteomes" id="UP000001366"/>
    </source>
</evidence>
<dbReference type="HOGENOM" id="CLU_087839_1_0_0"/>
<dbReference type="InterPro" id="IPR016462">
    <property type="entry name" value="ModE"/>
</dbReference>
<name>C0QSN4_PERMH</name>